<sequence>MATTEENVPGLQQDDPVPASQVDDFSIPDFLSPSQINSLLEIQDLDDIQRLMEGFLNVQDPETDLKEAVLADYYVSGFCWGKDKNFTLEQLRGLMGLLHLLMENVQVKRMPLDENVLQLARALTGIGHSVLKDKGRLTFFNVDQAKDIIDYFKISLFQHYKLYECMFTVPRDQMVIGEEQIVEIPQPAEAPFPVPLEEGIPYDVYAKFLLPPDPKEVIETVEAEINEKLRVQEEASTSKIENLQKP</sequence>
<reference evidence="1" key="1">
    <citation type="thesis" date="2020" institute="ProQuest LLC" country="789 East Eisenhower Parkway, Ann Arbor, MI, USA">
        <title>Comparative Genomics and Chromosome Evolution.</title>
        <authorList>
            <person name="Mudd A.B."/>
        </authorList>
    </citation>
    <scope>NUCLEOTIDE SEQUENCE</scope>
    <source>
        <strain evidence="1">237g6f4</strain>
        <tissue evidence="1">Blood</tissue>
    </source>
</reference>
<dbReference type="AlphaFoldDB" id="A0AAV6ZT43"/>
<accession>A0AAV6ZT43</accession>
<dbReference type="PANTHER" id="PTHR28457">
    <property type="entry name" value="COILED-COIL DOMAIN-CONTAINING PROTEIN 189"/>
    <property type="match status" value="1"/>
</dbReference>
<evidence type="ECO:0000313" key="1">
    <source>
        <dbReference type="EMBL" id="KAG8552504.1"/>
    </source>
</evidence>
<comment type="caution">
    <text evidence="1">The sequence shown here is derived from an EMBL/GenBank/DDBJ whole genome shotgun (WGS) entry which is preliminary data.</text>
</comment>
<dbReference type="PANTHER" id="PTHR28457:SF3">
    <property type="entry name" value="CILIARY-ASSOCIATED CALCIUM-BINDING COILED-COIL PROTEIN 1"/>
    <property type="match status" value="1"/>
</dbReference>
<dbReference type="Pfam" id="PF14769">
    <property type="entry name" value="CLAMP"/>
    <property type="match status" value="1"/>
</dbReference>
<dbReference type="EMBL" id="WNYA01000011">
    <property type="protein sequence ID" value="KAG8552504.1"/>
    <property type="molecule type" value="Genomic_DNA"/>
</dbReference>
<evidence type="ECO:0008006" key="3">
    <source>
        <dbReference type="Google" id="ProtNLM"/>
    </source>
</evidence>
<organism evidence="1 2">
    <name type="scientific">Engystomops pustulosus</name>
    <name type="common">Tungara frog</name>
    <name type="synonym">Physalaemus pustulosus</name>
    <dbReference type="NCBI Taxonomy" id="76066"/>
    <lineage>
        <taxon>Eukaryota</taxon>
        <taxon>Metazoa</taxon>
        <taxon>Chordata</taxon>
        <taxon>Craniata</taxon>
        <taxon>Vertebrata</taxon>
        <taxon>Euteleostomi</taxon>
        <taxon>Amphibia</taxon>
        <taxon>Batrachia</taxon>
        <taxon>Anura</taxon>
        <taxon>Neobatrachia</taxon>
        <taxon>Hyloidea</taxon>
        <taxon>Leptodactylidae</taxon>
        <taxon>Leiuperinae</taxon>
        <taxon>Engystomops</taxon>
    </lineage>
</organism>
<dbReference type="InterPro" id="IPR032727">
    <property type="entry name" value="CLAMP"/>
</dbReference>
<keyword evidence="2" id="KW-1185">Reference proteome</keyword>
<protein>
    <recommendedName>
        <fullName evidence="3">Ciliary-associated calcium-binding coiled-coil protein 1</fullName>
    </recommendedName>
</protein>
<evidence type="ECO:0000313" key="2">
    <source>
        <dbReference type="Proteomes" id="UP000824782"/>
    </source>
</evidence>
<gene>
    <name evidence="1" type="ORF">GDO81_004552</name>
</gene>
<name>A0AAV6ZT43_ENGPU</name>
<proteinExistence type="predicted"/>
<dbReference type="Proteomes" id="UP000824782">
    <property type="component" value="Unassembled WGS sequence"/>
</dbReference>